<comment type="subcellular location">
    <subcellularLocation>
        <location evidence="1">Membrane</location>
        <topology evidence="1">Multi-pass membrane protein</topology>
    </subcellularLocation>
</comment>
<evidence type="ECO:0000256" key="2">
    <source>
        <dbReference type="ARBA" id="ARBA00010199"/>
    </source>
</evidence>
<evidence type="ECO:0000313" key="7">
    <source>
        <dbReference type="EMBL" id="KQK02159.1"/>
    </source>
</evidence>
<dbReference type="GO" id="GO:0016020">
    <property type="term" value="C:membrane"/>
    <property type="evidence" value="ECO:0007669"/>
    <property type="project" value="UniProtKB-SubCell"/>
</dbReference>
<evidence type="ECO:0000256" key="1">
    <source>
        <dbReference type="ARBA" id="ARBA00004141"/>
    </source>
</evidence>
<evidence type="ECO:0000313" key="9">
    <source>
        <dbReference type="Proteomes" id="UP000008810"/>
    </source>
</evidence>
<dbReference type="Proteomes" id="UP000008810">
    <property type="component" value="Chromosome 3"/>
</dbReference>
<dbReference type="STRING" id="15368.A0A0Q3FST9"/>
<evidence type="ECO:0000256" key="4">
    <source>
        <dbReference type="ARBA" id="ARBA00022989"/>
    </source>
</evidence>
<keyword evidence="4 6" id="KW-1133">Transmembrane helix</keyword>
<organism evidence="7">
    <name type="scientific">Brachypodium distachyon</name>
    <name type="common">Purple false brome</name>
    <name type="synonym">Trachynia distachya</name>
    <dbReference type="NCBI Taxonomy" id="15368"/>
    <lineage>
        <taxon>Eukaryota</taxon>
        <taxon>Viridiplantae</taxon>
        <taxon>Streptophyta</taxon>
        <taxon>Embryophyta</taxon>
        <taxon>Tracheophyta</taxon>
        <taxon>Spermatophyta</taxon>
        <taxon>Magnoliopsida</taxon>
        <taxon>Liliopsida</taxon>
        <taxon>Poales</taxon>
        <taxon>Poaceae</taxon>
        <taxon>BOP clade</taxon>
        <taxon>Pooideae</taxon>
        <taxon>Stipodae</taxon>
        <taxon>Brachypodieae</taxon>
        <taxon>Brachypodium</taxon>
    </lineage>
</organism>
<dbReference type="Gramene" id="KQK02159">
    <property type="protein sequence ID" value="KQK02159"/>
    <property type="gene ID" value="BRADI_3g60646v3"/>
</dbReference>
<dbReference type="EnsemblPlants" id="KQK02159">
    <property type="protein sequence ID" value="KQK02159"/>
    <property type="gene ID" value="BRADI_3g60646v3"/>
</dbReference>
<dbReference type="PANTHER" id="PTHR42893:SF18">
    <property type="entry name" value="PROTEIN DETOXIFICATION"/>
    <property type="match status" value="1"/>
</dbReference>
<keyword evidence="5 6" id="KW-0472">Membrane</keyword>
<dbReference type="EMBL" id="CM000882">
    <property type="protein sequence ID" value="KQK02159.1"/>
    <property type="molecule type" value="Genomic_DNA"/>
</dbReference>
<name>A0A0Q3FST9_BRADI</name>
<dbReference type="OrthoDB" id="2126698at2759"/>
<accession>A0A0Q3FST9</accession>
<evidence type="ECO:0000256" key="5">
    <source>
        <dbReference type="ARBA" id="ARBA00023136"/>
    </source>
</evidence>
<comment type="similarity">
    <text evidence="2">Belongs to the multi antimicrobial extrusion (MATE) (TC 2.A.66.1) family.</text>
</comment>
<sequence>MHKSAQLFLSLRALGAPANVIMLAMQGIFRGFKDTKTPVIYIGSGNLSAVVLLPLLIYGFQLGITGAAISTVASQTSYEYLTTREGQMSRHVADDLIQSFYPQGGFEPQLRPTWHYSPLWHFRSMSFLKRVASVILTTRTDIHGAGGWDWVRPASKSMRSLFPVFVSNIIFSRNLYMCVCVNHKPFT</sequence>
<evidence type="ECO:0000256" key="3">
    <source>
        <dbReference type="ARBA" id="ARBA00022692"/>
    </source>
</evidence>
<proteinExistence type="inferred from homology"/>
<reference evidence="8" key="3">
    <citation type="submission" date="2018-08" db="UniProtKB">
        <authorList>
            <consortium name="EnsemblPlants"/>
        </authorList>
    </citation>
    <scope>IDENTIFICATION</scope>
    <source>
        <strain evidence="8">cv. Bd21</strain>
    </source>
</reference>
<evidence type="ECO:0000313" key="8">
    <source>
        <dbReference type="EnsemblPlants" id="KQK02159"/>
    </source>
</evidence>
<evidence type="ECO:0000256" key="6">
    <source>
        <dbReference type="SAM" id="Phobius"/>
    </source>
</evidence>
<dbReference type="PANTHER" id="PTHR42893">
    <property type="entry name" value="PROTEIN DETOXIFICATION 44, CHLOROPLASTIC-RELATED"/>
    <property type="match status" value="1"/>
</dbReference>
<dbReference type="InParanoid" id="A0A0Q3FST9"/>
<gene>
    <name evidence="7" type="ORF">BRADI_3g60646v3</name>
</gene>
<keyword evidence="3 6" id="KW-0812">Transmembrane</keyword>
<protein>
    <submittedName>
        <fullName evidence="7 8">Uncharacterized protein</fullName>
    </submittedName>
</protein>
<dbReference type="InterPro" id="IPR044644">
    <property type="entry name" value="DinF-like"/>
</dbReference>
<keyword evidence="9" id="KW-1185">Reference proteome</keyword>
<reference evidence="7 8" key="1">
    <citation type="journal article" date="2010" name="Nature">
        <title>Genome sequencing and analysis of the model grass Brachypodium distachyon.</title>
        <authorList>
            <consortium name="International Brachypodium Initiative"/>
        </authorList>
    </citation>
    <scope>NUCLEOTIDE SEQUENCE [LARGE SCALE GENOMIC DNA]</scope>
    <source>
        <strain evidence="7 8">Bd21</strain>
    </source>
</reference>
<feature type="transmembrane region" description="Helical" evidence="6">
    <location>
        <begin position="39"/>
        <end position="60"/>
    </location>
</feature>
<reference evidence="7" key="2">
    <citation type="submission" date="2017-06" db="EMBL/GenBank/DDBJ databases">
        <title>WGS assembly of Brachypodium distachyon.</title>
        <authorList>
            <consortium name="The International Brachypodium Initiative"/>
            <person name="Lucas S."/>
            <person name="Harmon-Smith M."/>
            <person name="Lail K."/>
            <person name="Tice H."/>
            <person name="Grimwood J."/>
            <person name="Bruce D."/>
            <person name="Barry K."/>
            <person name="Shu S."/>
            <person name="Lindquist E."/>
            <person name="Wang M."/>
            <person name="Pitluck S."/>
            <person name="Vogel J.P."/>
            <person name="Garvin D.F."/>
            <person name="Mockler T.C."/>
            <person name="Schmutz J."/>
            <person name="Rokhsar D."/>
            <person name="Bevan M.W."/>
        </authorList>
    </citation>
    <scope>NUCLEOTIDE SEQUENCE</scope>
    <source>
        <strain evidence="7">Bd21</strain>
    </source>
</reference>
<dbReference type="AlphaFoldDB" id="A0A0Q3FST9"/>